<feature type="signal peptide" evidence="2">
    <location>
        <begin position="1"/>
        <end position="27"/>
    </location>
</feature>
<organism evidence="5 6">
    <name type="scientific">Drosophila lebanonensis</name>
    <name type="common">Fruit fly</name>
    <name type="synonym">Scaptodrosophila lebanonensis</name>
    <dbReference type="NCBI Taxonomy" id="7225"/>
    <lineage>
        <taxon>Eukaryota</taxon>
        <taxon>Metazoa</taxon>
        <taxon>Ecdysozoa</taxon>
        <taxon>Arthropoda</taxon>
        <taxon>Hexapoda</taxon>
        <taxon>Insecta</taxon>
        <taxon>Pterygota</taxon>
        <taxon>Neoptera</taxon>
        <taxon>Endopterygota</taxon>
        <taxon>Diptera</taxon>
        <taxon>Brachycera</taxon>
        <taxon>Muscomorpha</taxon>
        <taxon>Ephydroidea</taxon>
        <taxon>Drosophilidae</taxon>
        <taxon>Scaptodrosophila</taxon>
    </lineage>
</organism>
<feature type="transmembrane region" description="Helical" evidence="1">
    <location>
        <begin position="558"/>
        <end position="576"/>
    </location>
</feature>
<feature type="transmembrane region" description="Helical" evidence="1">
    <location>
        <begin position="426"/>
        <end position="448"/>
    </location>
</feature>
<protein>
    <submittedName>
        <fullName evidence="6">Acetylcholine receptor subunit beta</fullName>
    </submittedName>
</protein>
<dbReference type="PANTHER" id="PTHR36695">
    <property type="entry name" value="AGAP008648-PA"/>
    <property type="match status" value="1"/>
</dbReference>
<dbReference type="PANTHER" id="PTHR36695:SF12">
    <property type="entry name" value="AGAP008648-PA"/>
    <property type="match status" value="1"/>
</dbReference>
<evidence type="ECO:0000259" key="3">
    <source>
        <dbReference type="Pfam" id="PF02931"/>
    </source>
</evidence>
<evidence type="ECO:0000256" key="2">
    <source>
        <dbReference type="SAM" id="SignalP"/>
    </source>
</evidence>
<dbReference type="OrthoDB" id="8182187at2759"/>
<feature type="domain" description="Farnesoic acid O-methyl transferase" evidence="4">
    <location>
        <begin position="52"/>
        <end position="197"/>
    </location>
</feature>
<name>A0A6J2T7X7_DROLE</name>
<sequence length="581" mass="66033">MNITPNINCGLWLISCILCLVPWTTSAATKGRYNITFAELDSCDTYEITEGGYAYKDFFIVHSLDNNNIKNDERLHLKFYVLTSMDAHILLSVTDRPRPHDRVYEIVIGAGGNTFSAIRTSMGLRRVSTNQDQHLLSIYDPTPIEIIQTKDGNLQVFIPGFKTEPLLRFLDASALTINYVSFSTFGPNTARWFYDCAFDGFDKELDPEQRSQSVEEQLLGALVYQAQNQTQPATLSSIRFAFLMRALTYEQSNALLRTRIALTLSWQDPRLSWEPTQYGNIKTFSHPDLEIWIPNLLVLNGALESQIGLLKNFELRVSSNGTVTVLDNNLELISWCVDAARNWPNERLSCDIILGTEQGVALDYDANSDPLSPHEHVNILSAWTFAEFGVSQLQNDTNTRYATRGMLQTMAGDVAIEFRLQRNGSFYRQVFVMPLIACQIFIVLSFLLRGYRRGALILIVLALTACGLLYMTKHATPHYVPPLMGAYQHIMQIAAFCYFLHIALMWMERYPPRVQPFACLMALMNSSILRLLLCLRLADSTKYCDIQEQPWRELAKLCNNLCFIVINLLLISVDVLQLSVY</sequence>
<evidence type="ECO:0000259" key="4">
    <source>
        <dbReference type="Pfam" id="PF12248"/>
    </source>
</evidence>
<feature type="domain" description="Neurotransmitter-gated ion-channel ligand-binding" evidence="3">
    <location>
        <begin position="228"/>
        <end position="423"/>
    </location>
</feature>
<feature type="transmembrane region" description="Helical" evidence="1">
    <location>
        <begin position="484"/>
        <end position="505"/>
    </location>
</feature>
<feature type="chain" id="PRO_5026670997" evidence="2">
    <location>
        <begin position="28"/>
        <end position="581"/>
    </location>
</feature>
<reference evidence="6" key="1">
    <citation type="submission" date="2025-08" db="UniProtKB">
        <authorList>
            <consortium name="RefSeq"/>
        </authorList>
    </citation>
    <scope>IDENTIFICATION</scope>
    <source>
        <strain evidence="6">11010-0011.00</strain>
        <tissue evidence="6">Whole body</tissue>
    </source>
</reference>
<keyword evidence="1" id="KW-1133">Transmembrane helix</keyword>
<evidence type="ECO:0000313" key="6">
    <source>
        <dbReference type="RefSeq" id="XP_030372094.1"/>
    </source>
</evidence>
<accession>A0A6J2T7X7</accession>
<gene>
    <name evidence="6" type="primary">LOC115622325</name>
</gene>
<dbReference type="CTD" id="43935"/>
<keyword evidence="1" id="KW-0472">Membrane</keyword>
<proteinExistence type="predicted"/>
<dbReference type="GO" id="GO:0016020">
    <property type="term" value="C:membrane"/>
    <property type="evidence" value="ECO:0007669"/>
    <property type="project" value="InterPro"/>
</dbReference>
<dbReference type="Gene3D" id="2.70.170.10">
    <property type="entry name" value="Neurotransmitter-gated ion-channel ligand-binding domain"/>
    <property type="match status" value="1"/>
</dbReference>
<dbReference type="Proteomes" id="UP000504634">
    <property type="component" value="Unplaced"/>
</dbReference>
<dbReference type="SMR" id="A0A6J2T7X7"/>
<feature type="transmembrane region" description="Helical" evidence="1">
    <location>
        <begin position="455"/>
        <end position="472"/>
    </location>
</feature>
<evidence type="ECO:0000256" key="1">
    <source>
        <dbReference type="SAM" id="Phobius"/>
    </source>
</evidence>
<evidence type="ECO:0000313" key="5">
    <source>
        <dbReference type="Proteomes" id="UP000504634"/>
    </source>
</evidence>
<dbReference type="SUPFAM" id="SSF63712">
    <property type="entry name" value="Nicotinic receptor ligand binding domain-like"/>
    <property type="match status" value="1"/>
</dbReference>
<dbReference type="InterPro" id="IPR022041">
    <property type="entry name" value="Methyltransf_FA"/>
</dbReference>
<dbReference type="AlphaFoldDB" id="A0A6J2T7X7"/>
<dbReference type="GO" id="GO:0005230">
    <property type="term" value="F:extracellular ligand-gated monoatomic ion channel activity"/>
    <property type="evidence" value="ECO:0007669"/>
    <property type="project" value="InterPro"/>
</dbReference>
<keyword evidence="2" id="KW-0732">Signal</keyword>
<dbReference type="InterPro" id="IPR006202">
    <property type="entry name" value="Neur_chan_lig-bd"/>
</dbReference>
<dbReference type="CDD" id="cd18989">
    <property type="entry name" value="LGIC_ECD_cation"/>
    <property type="match status" value="1"/>
</dbReference>
<dbReference type="InterPro" id="IPR036734">
    <property type="entry name" value="Neur_chan_lig-bd_sf"/>
</dbReference>
<dbReference type="GeneID" id="115622325"/>
<dbReference type="Pfam" id="PF02931">
    <property type="entry name" value="Neur_chan_LBD"/>
    <property type="match status" value="1"/>
</dbReference>
<keyword evidence="5" id="KW-1185">Reference proteome</keyword>
<keyword evidence="1" id="KW-0812">Transmembrane</keyword>
<dbReference type="RefSeq" id="XP_030372094.1">
    <property type="nucleotide sequence ID" value="XM_030516234.1"/>
</dbReference>
<keyword evidence="6" id="KW-0675">Receptor</keyword>
<dbReference type="Pfam" id="PF12248">
    <property type="entry name" value="Methyltransf_FA"/>
    <property type="match status" value="1"/>
</dbReference>